<reference evidence="1" key="1">
    <citation type="submission" date="2020-05" db="EMBL/GenBank/DDBJ databases">
        <authorList>
            <person name="Zhu T."/>
            <person name="Keshari N."/>
            <person name="Lu X."/>
        </authorList>
    </citation>
    <scope>NUCLEOTIDE SEQUENCE</scope>
    <source>
        <strain evidence="1">NK1-12</strain>
    </source>
</reference>
<sequence>MKLNGLAAVSVMVLLELAQKLGARSQKVGLWPCRWFPSRCSLSYYKPTLLKPNLPFLKVLHRQSNFQIPIHPSTVRLSRSRRSPSTPTAA</sequence>
<dbReference type="EMBL" id="CP053586">
    <property type="protein sequence ID" value="WNZ21895.1"/>
    <property type="molecule type" value="Genomic_DNA"/>
</dbReference>
<dbReference type="AlphaFoldDB" id="A0AA96WBJ2"/>
<organism evidence="1">
    <name type="scientific">Leptolyngbya sp. NK1-12</name>
    <dbReference type="NCBI Taxonomy" id="2547451"/>
    <lineage>
        <taxon>Bacteria</taxon>
        <taxon>Bacillati</taxon>
        <taxon>Cyanobacteriota</taxon>
        <taxon>Cyanophyceae</taxon>
        <taxon>Leptolyngbyales</taxon>
        <taxon>Leptolyngbyaceae</taxon>
        <taxon>Leptolyngbya group</taxon>
        <taxon>Leptolyngbya</taxon>
    </lineage>
</organism>
<name>A0AA96WBJ2_9CYAN</name>
<accession>A0AA96WBJ2</accession>
<evidence type="ECO:0000313" key="1">
    <source>
        <dbReference type="EMBL" id="WNZ21895.1"/>
    </source>
</evidence>
<dbReference type="RefSeq" id="WP_316433220.1">
    <property type="nucleotide sequence ID" value="NZ_CP053586.1"/>
</dbReference>
<protein>
    <submittedName>
        <fullName evidence="1">Uncharacterized protein</fullName>
    </submittedName>
</protein>
<proteinExistence type="predicted"/>
<gene>
    <name evidence="1" type="ORF">HJG54_02765</name>
</gene>